<feature type="signal peptide" evidence="4">
    <location>
        <begin position="1"/>
        <end position="24"/>
    </location>
</feature>
<dbReference type="Pfam" id="PF14870">
    <property type="entry name" value="PSII_BNR"/>
    <property type="match status" value="1"/>
</dbReference>
<keyword evidence="4" id="KW-0732">Signal</keyword>
<dbReference type="CDD" id="cd15482">
    <property type="entry name" value="Sialidase_non-viral"/>
    <property type="match status" value="1"/>
</dbReference>
<sequence>MPRLTTPSVSIVLALVFGASLASAEDKASLAPLAADPLARPTEVMPLADGTLVLDIARAGNRIVAVGERGHILYSDDGTAWTQAADVPLRSTLTAVAAIDGNIWAVGHDGVILHSANSGESWEIQRRDPRGQPAEGVDPDDIRQGAPLLDVLFTDLNHGIAIGAYSLLLETSDGGKHWSGGRIPTSASDAAADAEVAAESVDEQAAHASNDMQSSVFSADELKIGQESDPHLNAIARTESGGYVIVGERGAIFRSQDGGKLWERSQLPYDGSMFGIVGYEGQHVLAFGLRGHVFESNDLGVTWSERPTGSELSLMGGVPLANGGAIIVGANGIVLHRARDSEPLTTSTNTAAGVIAGVLPLDSDGTLLIASENGLSRFQPK</sequence>
<dbReference type="OrthoDB" id="9813892at2"/>
<dbReference type="EMBL" id="FOVF01000030">
    <property type="protein sequence ID" value="SFN55295.1"/>
    <property type="molecule type" value="Genomic_DNA"/>
</dbReference>
<keyword evidence="2" id="KW-0604">Photosystem II</keyword>
<dbReference type="InterPro" id="IPR028203">
    <property type="entry name" value="PSII_CF48-like_dom"/>
</dbReference>
<dbReference type="Proteomes" id="UP000198575">
    <property type="component" value="Unassembled WGS sequence"/>
</dbReference>
<organism evidence="6 7">
    <name type="scientific">Dokdonella immobilis</name>
    <dbReference type="NCBI Taxonomy" id="578942"/>
    <lineage>
        <taxon>Bacteria</taxon>
        <taxon>Pseudomonadati</taxon>
        <taxon>Pseudomonadota</taxon>
        <taxon>Gammaproteobacteria</taxon>
        <taxon>Lysobacterales</taxon>
        <taxon>Rhodanobacteraceae</taxon>
        <taxon>Dokdonella</taxon>
    </lineage>
</organism>
<keyword evidence="7" id="KW-1185">Reference proteome</keyword>
<dbReference type="PANTHER" id="PTHR47199">
    <property type="entry name" value="PHOTOSYSTEM II STABILITY/ASSEMBLY FACTOR HCF136, CHLOROPLASTIC"/>
    <property type="match status" value="1"/>
</dbReference>
<dbReference type="Gene3D" id="2.130.10.10">
    <property type="entry name" value="YVTN repeat-like/Quinoprotein amine dehydrogenase"/>
    <property type="match status" value="2"/>
</dbReference>
<evidence type="ECO:0000259" key="5">
    <source>
        <dbReference type="Pfam" id="PF14870"/>
    </source>
</evidence>
<evidence type="ECO:0000256" key="2">
    <source>
        <dbReference type="ARBA" id="ARBA00023276"/>
    </source>
</evidence>
<dbReference type="InterPro" id="IPR015943">
    <property type="entry name" value="WD40/YVTN_repeat-like_dom_sf"/>
</dbReference>
<gene>
    <name evidence="6" type="ORF">SAMN05216289_13025</name>
</gene>
<evidence type="ECO:0000313" key="6">
    <source>
        <dbReference type="EMBL" id="SFN55295.1"/>
    </source>
</evidence>
<feature type="region of interest" description="Disordered" evidence="3">
    <location>
        <begin position="121"/>
        <end position="140"/>
    </location>
</feature>
<accession>A0A1I4ZYL6</accession>
<dbReference type="AlphaFoldDB" id="A0A1I4ZYL6"/>
<dbReference type="GO" id="GO:0009523">
    <property type="term" value="C:photosystem II"/>
    <property type="evidence" value="ECO:0007669"/>
    <property type="project" value="UniProtKB-KW"/>
</dbReference>
<proteinExistence type="predicted"/>
<name>A0A1I4ZYL6_9GAMM</name>
<dbReference type="GO" id="GO:0015979">
    <property type="term" value="P:photosynthesis"/>
    <property type="evidence" value="ECO:0007669"/>
    <property type="project" value="UniProtKB-KW"/>
</dbReference>
<dbReference type="RefSeq" id="WP_092409894.1">
    <property type="nucleotide sequence ID" value="NZ_FOVF01000030.1"/>
</dbReference>
<dbReference type="InterPro" id="IPR036278">
    <property type="entry name" value="Sialidase_sf"/>
</dbReference>
<dbReference type="SUPFAM" id="SSF50939">
    <property type="entry name" value="Sialidases"/>
    <property type="match status" value="1"/>
</dbReference>
<reference evidence="6 7" key="1">
    <citation type="submission" date="2016-10" db="EMBL/GenBank/DDBJ databases">
        <authorList>
            <person name="de Groot N.N."/>
        </authorList>
    </citation>
    <scope>NUCLEOTIDE SEQUENCE [LARGE SCALE GENOMIC DNA]</scope>
    <source>
        <strain evidence="6 7">CGMCC 1.7659</strain>
    </source>
</reference>
<dbReference type="PANTHER" id="PTHR47199:SF2">
    <property type="entry name" value="PHOTOSYSTEM II STABILITY_ASSEMBLY FACTOR HCF136, CHLOROPLASTIC"/>
    <property type="match status" value="1"/>
</dbReference>
<evidence type="ECO:0000256" key="4">
    <source>
        <dbReference type="SAM" id="SignalP"/>
    </source>
</evidence>
<evidence type="ECO:0000313" key="7">
    <source>
        <dbReference type="Proteomes" id="UP000198575"/>
    </source>
</evidence>
<keyword evidence="1" id="KW-0602">Photosynthesis</keyword>
<feature type="chain" id="PRO_5011762396" description="Photosynthesis system II assembly factor Ycf48/Hcf136-like domain-containing protein" evidence="4">
    <location>
        <begin position="25"/>
        <end position="381"/>
    </location>
</feature>
<evidence type="ECO:0000256" key="3">
    <source>
        <dbReference type="SAM" id="MobiDB-lite"/>
    </source>
</evidence>
<feature type="domain" description="Photosynthesis system II assembly factor Ycf48/Hcf136-like" evidence="5">
    <location>
        <begin position="147"/>
        <end position="184"/>
    </location>
</feature>
<dbReference type="STRING" id="578942.SAMN05216289_13025"/>
<protein>
    <recommendedName>
        <fullName evidence="5">Photosynthesis system II assembly factor Ycf48/Hcf136-like domain-containing protein</fullName>
    </recommendedName>
</protein>
<evidence type="ECO:0000256" key="1">
    <source>
        <dbReference type="ARBA" id="ARBA00022531"/>
    </source>
</evidence>